<evidence type="ECO:0000313" key="3">
    <source>
        <dbReference type="Proteomes" id="UP000287651"/>
    </source>
</evidence>
<organism evidence="2 3">
    <name type="scientific">Ensete ventricosum</name>
    <name type="common">Abyssinian banana</name>
    <name type="synonym">Musa ensete</name>
    <dbReference type="NCBI Taxonomy" id="4639"/>
    <lineage>
        <taxon>Eukaryota</taxon>
        <taxon>Viridiplantae</taxon>
        <taxon>Streptophyta</taxon>
        <taxon>Embryophyta</taxon>
        <taxon>Tracheophyta</taxon>
        <taxon>Spermatophyta</taxon>
        <taxon>Magnoliopsida</taxon>
        <taxon>Liliopsida</taxon>
        <taxon>Zingiberales</taxon>
        <taxon>Musaceae</taxon>
        <taxon>Ensete</taxon>
    </lineage>
</organism>
<protein>
    <submittedName>
        <fullName evidence="2">Uncharacterized protein</fullName>
    </submittedName>
</protein>
<dbReference type="AlphaFoldDB" id="A0A426YZ76"/>
<accession>A0A426YZ76</accession>
<dbReference type="Proteomes" id="UP000287651">
    <property type="component" value="Unassembled WGS sequence"/>
</dbReference>
<sequence length="247" mass="27073">MQGSGRLLQSSEVALRLKGLLPTIRVGRPDTCLLVTVEGGTSDLSAIAKHPTKGETTRPPKKPKIGTRKLSHSAVAREAAKEVANTEEFKLDLVGRSRCYRVWEGSAKSQPSAATLRIPNRGDNRPSVQVANLGKALAFAVPFSRIDPPLWLLTCLFNLAESTLCDVFDRLRPRRGWIISVMDNKMVDLRAEIWELKGSTRSEAVAAVEKRAASLQAKINHLRTELSGQIVVWGVAEGAGQHEHSPW</sequence>
<feature type="region of interest" description="Disordered" evidence="1">
    <location>
        <begin position="50"/>
        <end position="71"/>
    </location>
</feature>
<evidence type="ECO:0000256" key="1">
    <source>
        <dbReference type="SAM" id="MobiDB-lite"/>
    </source>
</evidence>
<dbReference type="EMBL" id="AMZH03009346">
    <property type="protein sequence ID" value="RRT57059.1"/>
    <property type="molecule type" value="Genomic_DNA"/>
</dbReference>
<comment type="caution">
    <text evidence="2">The sequence shown here is derived from an EMBL/GenBank/DDBJ whole genome shotgun (WGS) entry which is preliminary data.</text>
</comment>
<proteinExistence type="predicted"/>
<feature type="compositionally biased region" description="Basic residues" evidence="1">
    <location>
        <begin position="59"/>
        <end position="71"/>
    </location>
</feature>
<gene>
    <name evidence="2" type="ORF">B296_00021692</name>
</gene>
<reference evidence="2 3" key="1">
    <citation type="journal article" date="2014" name="Agronomy (Basel)">
        <title>A Draft Genome Sequence for Ensete ventricosum, the Drought-Tolerant Tree Against Hunger.</title>
        <authorList>
            <person name="Harrison J."/>
            <person name="Moore K.A."/>
            <person name="Paszkiewicz K."/>
            <person name="Jones T."/>
            <person name="Grant M."/>
            <person name="Ambacheew D."/>
            <person name="Muzemil S."/>
            <person name="Studholme D.J."/>
        </authorList>
    </citation>
    <scope>NUCLEOTIDE SEQUENCE [LARGE SCALE GENOMIC DNA]</scope>
</reference>
<evidence type="ECO:0000313" key="2">
    <source>
        <dbReference type="EMBL" id="RRT57059.1"/>
    </source>
</evidence>
<name>A0A426YZ76_ENSVE</name>